<evidence type="ECO:0000256" key="4">
    <source>
        <dbReference type="ARBA" id="ARBA00023136"/>
    </source>
</evidence>
<feature type="domain" description="NnrU" evidence="6">
    <location>
        <begin position="8"/>
        <end position="228"/>
    </location>
</feature>
<comment type="subcellular location">
    <subcellularLocation>
        <location evidence="1">Membrane</location>
        <topology evidence="1">Multi-pass membrane protein</topology>
    </subcellularLocation>
</comment>
<organism evidence="7 8">
    <name type="scientific">Phaeobacter inhibens</name>
    <dbReference type="NCBI Taxonomy" id="221822"/>
    <lineage>
        <taxon>Bacteria</taxon>
        <taxon>Pseudomonadati</taxon>
        <taxon>Pseudomonadota</taxon>
        <taxon>Alphaproteobacteria</taxon>
        <taxon>Rhodobacterales</taxon>
        <taxon>Roseobacteraceae</taxon>
        <taxon>Phaeobacter</taxon>
    </lineage>
</organism>
<keyword evidence="2 5" id="KW-0812">Transmembrane</keyword>
<feature type="transmembrane region" description="Helical" evidence="5">
    <location>
        <begin position="39"/>
        <end position="60"/>
    </location>
</feature>
<keyword evidence="3 5" id="KW-1133">Transmembrane helix</keyword>
<evidence type="ECO:0000313" key="8">
    <source>
        <dbReference type="Proteomes" id="UP000236447"/>
    </source>
</evidence>
<proteinExistence type="predicted"/>
<dbReference type="Pfam" id="PF07298">
    <property type="entry name" value="NnrU"/>
    <property type="match status" value="1"/>
</dbReference>
<reference evidence="7 8" key="2">
    <citation type="journal article" date="2017" name="Genome Biol. Evol.">
        <title>Trajectories and Drivers of Genome Evolution in Surface-Associated Marine Phaeobacter.</title>
        <authorList>
            <person name="Freese H.M."/>
            <person name="Sikorski J."/>
            <person name="Bunk B."/>
            <person name="Scheuner C."/>
            <person name="Meier-Kolthoff J.P."/>
            <person name="Sproer C."/>
            <person name="Gram L."/>
            <person name="Overmann J."/>
        </authorList>
    </citation>
    <scope>NUCLEOTIDE SEQUENCE [LARGE SCALE GENOMIC DNA]</scope>
    <source>
        <strain evidence="7 8">P88</strain>
    </source>
</reference>
<keyword evidence="4 5" id="KW-0472">Membrane</keyword>
<feature type="transmembrane region" description="Helical" evidence="5">
    <location>
        <begin position="80"/>
        <end position="101"/>
    </location>
</feature>
<dbReference type="AlphaFoldDB" id="A0A2I7KDF8"/>
<dbReference type="EMBL" id="CP010725">
    <property type="protein sequence ID" value="AUR00633.1"/>
    <property type="molecule type" value="Genomic_DNA"/>
</dbReference>
<evidence type="ECO:0000259" key="6">
    <source>
        <dbReference type="Pfam" id="PF07298"/>
    </source>
</evidence>
<evidence type="ECO:0000256" key="3">
    <source>
        <dbReference type="ARBA" id="ARBA00022989"/>
    </source>
</evidence>
<accession>A0A2I7KDF8</accession>
<evidence type="ECO:0000313" key="7">
    <source>
        <dbReference type="EMBL" id="AUR00633.1"/>
    </source>
</evidence>
<gene>
    <name evidence="7" type="ORF">PhaeoP88_03305</name>
</gene>
<dbReference type="GO" id="GO:0016020">
    <property type="term" value="C:membrane"/>
    <property type="evidence" value="ECO:0007669"/>
    <property type="project" value="UniProtKB-SubCell"/>
</dbReference>
<reference evidence="7 8" key="1">
    <citation type="journal article" date="2017" name="Front. Microbiol.">
        <title>Phaeobacter piscinae sp. nov., a species of the Roseobacter group and potential aquaculture probiont.</title>
        <authorList>
            <person name="Sonnenschein E.C."/>
            <person name="Phippen C.B.W."/>
            <person name="Nielsen K.F."/>
            <person name="Mateiu R.V."/>
            <person name="Melchiorsen J."/>
            <person name="Gram L."/>
            <person name="Overmann J."/>
            <person name="Freese H.M."/>
        </authorList>
    </citation>
    <scope>NUCLEOTIDE SEQUENCE [LARGE SCALE GENOMIC DNA]</scope>
    <source>
        <strain evidence="7 8">P88</strain>
    </source>
</reference>
<sequence>MATGWTGFALAMTVFTVSHFLPRLADLRGRMIASLGRKIYFSAYGLLSLVLFGWVIVAAAQAPYVELWPPLDWARWAPMLAMPVAFVLAVWGMGVDTPYTLGGKRTVDPTQGDLGRAALSRHPLLLALLLWSLSHLLANGDLAHAIVFGGSLFLASAAVLLFDAKATPALGSGAAAYFAHTALFSLRPIGDPNWRRQHLRRLCLRTAIGLLLWIGALHLHEQVIGVSPLPF</sequence>
<evidence type="ECO:0000256" key="2">
    <source>
        <dbReference type="ARBA" id="ARBA00022692"/>
    </source>
</evidence>
<evidence type="ECO:0000256" key="1">
    <source>
        <dbReference type="ARBA" id="ARBA00004141"/>
    </source>
</evidence>
<evidence type="ECO:0000256" key="5">
    <source>
        <dbReference type="SAM" id="Phobius"/>
    </source>
</evidence>
<feature type="transmembrane region" description="Helical" evidence="5">
    <location>
        <begin position="144"/>
        <end position="162"/>
    </location>
</feature>
<dbReference type="Proteomes" id="UP000236447">
    <property type="component" value="Chromosome"/>
</dbReference>
<protein>
    <submittedName>
        <fullName evidence="7">Putative nnrU protein</fullName>
    </submittedName>
</protein>
<feature type="transmembrane region" description="Helical" evidence="5">
    <location>
        <begin position="6"/>
        <end position="27"/>
    </location>
</feature>
<name>A0A2I7KDF8_9RHOB</name>
<dbReference type="InterPro" id="IPR009915">
    <property type="entry name" value="NnrU_dom"/>
</dbReference>
<dbReference type="RefSeq" id="WP_102884131.1">
    <property type="nucleotide sequence ID" value="NZ_CP010725.1"/>
</dbReference>
<feature type="transmembrane region" description="Helical" evidence="5">
    <location>
        <begin position="202"/>
        <end position="220"/>
    </location>
</feature>